<reference evidence="4" key="1">
    <citation type="submission" date="2021-02" db="EMBL/GenBank/DDBJ databases">
        <authorList>
            <person name="Nowell W R."/>
        </authorList>
    </citation>
    <scope>NUCLEOTIDE SEQUENCE</scope>
</reference>
<organism evidence="4 5">
    <name type="scientific">Didymodactylos carnosus</name>
    <dbReference type="NCBI Taxonomy" id="1234261"/>
    <lineage>
        <taxon>Eukaryota</taxon>
        <taxon>Metazoa</taxon>
        <taxon>Spiralia</taxon>
        <taxon>Gnathifera</taxon>
        <taxon>Rotifera</taxon>
        <taxon>Eurotatoria</taxon>
        <taxon>Bdelloidea</taxon>
        <taxon>Philodinida</taxon>
        <taxon>Philodinidae</taxon>
        <taxon>Didymodactylos</taxon>
    </lineage>
</organism>
<keyword evidence="1" id="KW-0812">Transmembrane</keyword>
<protein>
    <recommendedName>
        <fullName evidence="2">U-box domain-containing protein</fullName>
    </recommendedName>
</protein>
<dbReference type="PANTHER" id="PTHR46573">
    <property type="entry name" value="WD REPEAT, SAM AND U-BOX DOMAIN-CONTAINING PROTEIN 1"/>
    <property type="match status" value="1"/>
</dbReference>
<dbReference type="GO" id="GO:0016567">
    <property type="term" value="P:protein ubiquitination"/>
    <property type="evidence" value="ECO:0007669"/>
    <property type="project" value="InterPro"/>
</dbReference>
<name>A0A8S2U355_9BILA</name>
<dbReference type="EMBL" id="CAJNOK010036796">
    <property type="protein sequence ID" value="CAF1525590.1"/>
    <property type="molecule type" value="Genomic_DNA"/>
</dbReference>
<sequence>DIILFVLMTKKYTDQRITQLITKCPITQLPIRQPVLAEDGFIYERYAILKWLNEYNNTSPITRQSIDIKNLKTVIDFYNEDDNFVYREYLPIIPIRRLLILFLVCLVLIAFLILRDITSKS</sequence>
<dbReference type="Proteomes" id="UP000677228">
    <property type="component" value="Unassembled WGS sequence"/>
</dbReference>
<dbReference type="Pfam" id="PF04564">
    <property type="entry name" value="U-box"/>
    <property type="match status" value="1"/>
</dbReference>
<evidence type="ECO:0000313" key="4">
    <source>
        <dbReference type="EMBL" id="CAF4312305.1"/>
    </source>
</evidence>
<evidence type="ECO:0000313" key="5">
    <source>
        <dbReference type="Proteomes" id="UP000682733"/>
    </source>
</evidence>
<feature type="non-terminal residue" evidence="4">
    <location>
        <position position="1"/>
    </location>
</feature>
<evidence type="ECO:0000313" key="3">
    <source>
        <dbReference type="EMBL" id="CAF1525590.1"/>
    </source>
</evidence>
<gene>
    <name evidence="3" type="ORF">OVA965_LOCUS37997</name>
    <name evidence="4" type="ORF">TMI583_LOCUS39131</name>
</gene>
<comment type="caution">
    <text evidence="4">The sequence shown here is derived from an EMBL/GenBank/DDBJ whole genome shotgun (WGS) entry which is preliminary data.</text>
</comment>
<dbReference type="PANTHER" id="PTHR46573:SF1">
    <property type="entry name" value="WD REPEAT, SAM AND U-BOX DOMAIN-CONTAINING PROTEIN 1"/>
    <property type="match status" value="1"/>
</dbReference>
<dbReference type="EMBL" id="CAJOBA010058964">
    <property type="protein sequence ID" value="CAF4312305.1"/>
    <property type="molecule type" value="Genomic_DNA"/>
</dbReference>
<dbReference type="CDD" id="cd16655">
    <property type="entry name" value="RING-Ubox_WDSUB1-like"/>
    <property type="match status" value="1"/>
</dbReference>
<accession>A0A8S2U355</accession>
<keyword evidence="1" id="KW-1133">Transmembrane helix</keyword>
<dbReference type="InterPro" id="IPR013083">
    <property type="entry name" value="Znf_RING/FYVE/PHD"/>
</dbReference>
<dbReference type="GO" id="GO:0004842">
    <property type="term" value="F:ubiquitin-protein transferase activity"/>
    <property type="evidence" value="ECO:0007669"/>
    <property type="project" value="InterPro"/>
</dbReference>
<feature type="domain" description="U-box" evidence="2">
    <location>
        <begin position="23"/>
        <end position="78"/>
    </location>
</feature>
<dbReference type="SUPFAM" id="SSF57850">
    <property type="entry name" value="RING/U-box"/>
    <property type="match status" value="1"/>
</dbReference>
<proteinExistence type="predicted"/>
<evidence type="ECO:0000259" key="2">
    <source>
        <dbReference type="SMART" id="SM00504"/>
    </source>
</evidence>
<dbReference type="SMART" id="SM00504">
    <property type="entry name" value="Ubox"/>
    <property type="match status" value="1"/>
</dbReference>
<dbReference type="InterPro" id="IPR003613">
    <property type="entry name" value="Ubox_domain"/>
</dbReference>
<evidence type="ECO:0000256" key="1">
    <source>
        <dbReference type="SAM" id="Phobius"/>
    </source>
</evidence>
<dbReference type="InterPro" id="IPR052085">
    <property type="entry name" value="WD-SAM-U-box"/>
</dbReference>
<keyword evidence="1" id="KW-0472">Membrane</keyword>
<feature type="transmembrane region" description="Helical" evidence="1">
    <location>
        <begin position="95"/>
        <end position="114"/>
    </location>
</feature>
<dbReference type="AlphaFoldDB" id="A0A8S2U355"/>
<dbReference type="Gene3D" id="3.30.40.10">
    <property type="entry name" value="Zinc/RING finger domain, C3HC4 (zinc finger)"/>
    <property type="match status" value="1"/>
</dbReference>
<dbReference type="Proteomes" id="UP000682733">
    <property type="component" value="Unassembled WGS sequence"/>
</dbReference>